<dbReference type="EMBL" id="AY714868">
    <property type="protein sequence ID" value="AAU84178.1"/>
    <property type="molecule type" value="Genomic_DNA"/>
</dbReference>
<dbReference type="AlphaFoldDB" id="Q648J9"/>
<organism evidence="1">
    <name type="scientific">Uncultured archaeon GZfos26G2</name>
    <dbReference type="NCBI Taxonomy" id="3386331"/>
    <lineage>
        <taxon>Archaea</taxon>
        <taxon>Methanobacteriati</taxon>
        <taxon>Methanobacteriota</taxon>
        <taxon>Stenosarchaea group</taxon>
        <taxon>Methanomicrobia</taxon>
        <taxon>Candidatus Methanophagales</taxon>
        <taxon>Candidatus Methanophagaceae</taxon>
        <taxon>Candidatus Methanophaga</taxon>
    </lineage>
</organism>
<accession>Q648J9</accession>
<gene>
    <name evidence="1" type="ORF">GZ37D1_25</name>
</gene>
<name>Q648J9_UNCAG</name>
<protein>
    <submittedName>
        <fullName evidence="1">Uncharacterized protein</fullName>
    </submittedName>
</protein>
<reference evidence="1" key="2">
    <citation type="submission" date="2004-08" db="EMBL/GenBank/DDBJ databases">
        <authorList>
            <person name="Putnam N."/>
            <person name="Detter J.C."/>
            <person name="Richardson P.M."/>
            <person name="Rokhsar D."/>
        </authorList>
    </citation>
    <scope>NUCLEOTIDE SEQUENCE</scope>
</reference>
<evidence type="ECO:0000313" key="1">
    <source>
        <dbReference type="EMBL" id="AAU84178.1"/>
    </source>
</evidence>
<reference evidence="1" key="1">
    <citation type="journal article" date="2004" name="Science">
        <title>Reverse methanogenesis: testing the hypothesis with environmental genomics.</title>
        <authorList>
            <person name="Hallam S.J."/>
            <person name="Putnam N."/>
            <person name="Preston C.M."/>
            <person name="Detter J.C."/>
            <person name="Rokhsar D."/>
            <person name="Richardson P.M."/>
            <person name="DeLong E.F."/>
        </authorList>
    </citation>
    <scope>NUCLEOTIDE SEQUENCE</scope>
</reference>
<sequence>MIAFVMYESKVEHNGFSREKILRNCICYRCNDVTAVCFAGIFASLGRGKMR</sequence>
<proteinExistence type="predicted"/>